<accession>A0AAV2H0H1</accession>
<dbReference type="InterPro" id="IPR001304">
    <property type="entry name" value="C-type_lectin-like"/>
</dbReference>
<dbReference type="PANTHER" id="PTHR22801:SF63">
    <property type="entry name" value="C-TYPE LECTIN DOMAIN-CONTAINING PROTEIN"/>
    <property type="match status" value="1"/>
</dbReference>
<dbReference type="SUPFAM" id="SSF56436">
    <property type="entry name" value="C-type lectin-like"/>
    <property type="match status" value="1"/>
</dbReference>
<comment type="caution">
    <text evidence="2">The sequence shown here is derived from an EMBL/GenBank/DDBJ whole genome shotgun (WGS) entry which is preliminary data.</text>
</comment>
<dbReference type="Proteomes" id="UP001497497">
    <property type="component" value="Unassembled WGS sequence"/>
</dbReference>
<reference evidence="2 3" key="1">
    <citation type="submission" date="2024-04" db="EMBL/GenBank/DDBJ databases">
        <authorList>
            <consortium name="Genoscope - CEA"/>
            <person name="William W."/>
        </authorList>
    </citation>
    <scope>NUCLEOTIDE SEQUENCE [LARGE SCALE GENOMIC DNA]</scope>
</reference>
<dbReference type="InterPro" id="IPR016187">
    <property type="entry name" value="CTDL_fold"/>
</dbReference>
<feature type="domain" description="C-type lectin" evidence="1">
    <location>
        <begin position="13"/>
        <end position="77"/>
    </location>
</feature>
<name>A0AAV2H0H1_LYMST</name>
<dbReference type="InterPro" id="IPR016186">
    <property type="entry name" value="C-type_lectin-like/link_sf"/>
</dbReference>
<evidence type="ECO:0000259" key="1">
    <source>
        <dbReference type="PROSITE" id="PS50041"/>
    </source>
</evidence>
<dbReference type="CDD" id="cd00037">
    <property type="entry name" value="CLECT"/>
    <property type="match status" value="1"/>
</dbReference>
<dbReference type="PROSITE" id="PS50041">
    <property type="entry name" value="C_TYPE_LECTIN_2"/>
    <property type="match status" value="1"/>
</dbReference>
<proteinExistence type="predicted"/>
<keyword evidence="3" id="KW-1185">Reference proteome</keyword>
<sequence>MLHTYKSTWGKAWIGLNDIATEDVFVWEDGTKLTYHNFAPGEGIQNTSLTAVVPHPNEDCVIIDVHDNGWWRDYPCDTSSFLIGTQRESHAYICQYKAGGS</sequence>
<evidence type="ECO:0000313" key="2">
    <source>
        <dbReference type="EMBL" id="CAL1527113.1"/>
    </source>
</evidence>
<protein>
    <recommendedName>
        <fullName evidence="1">C-type lectin domain-containing protein</fullName>
    </recommendedName>
</protein>
<dbReference type="Pfam" id="PF00059">
    <property type="entry name" value="Lectin_C"/>
    <property type="match status" value="1"/>
</dbReference>
<evidence type="ECO:0000313" key="3">
    <source>
        <dbReference type="Proteomes" id="UP001497497"/>
    </source>
</evidence>
<dbReference type="Gene3D" id="3.10.100.10">
    <property type="entry name" value="Mannose-Binding Protein A, subunit A"/>
    <property type="match status" value="1"/>
</dbReference>
<gene>
    <name evidence="2" type="ORF">GSLYS_00001290001</name>
</gene>
<dbReference type="InterPro" id="IPR050801">
    <property type="entry name" value="Ca-Dep_Lectins_ImmuneDev"/>
</dbReference>
<dbReference type="EMBL" id="CAXITT010000012">
    <property type="protein sequence ID" value="CAL1527113.1"/>
    <property type="molecule type" value="Genomic_DNA"/>
</dbReference>
<dbReference type="AlphaFoldDB" id="A0AAV2H0H1"/>
<dbReference type="PANTHER" id="PTHR22801">
    <property type="entry name" value="LITHOSTATHINE"/>
    <property type="match status" value="1"/>
</dbReference>
<organism evidence="2 3">
    <name type="scientific">Lymnaea stagnalis</name>
    <name type="common">Great pond snail</name>
    <name type="synonym">Helix stagnalis</name>
    <dbReference type="NCBI Taxonomy" id="6523"/>
    <lineage>
        <taxon>Eukaryota</taxon>
        <taxon>Metazoa</taxon>
        <taxon>Spiralia</taxon>
        <taxon>Lophotrochozoa</taxon>
        <taxon>Mollusca</taxon>
        <taxon>Gastropoda</taxon>
        <taxon>Heterobranchia</taxon>
        <taxon>Euthyneura</taxon>
        <taxon>Panpulmonata</taxon>
        <taxon>Hygrophila</taxon>
        <taxon>Lymnaeoidea</taxon>
        <taxon>Lymnaeidae</taxon>
        <taxon>Lymnaea</taxon>
    </lineage>
</organism>